<evidence type="ECO:0000256" key="8">
    <source>
        <dbReference type="ARBA" id="ARBA00023065"/>
    </source>
</evidence>
<evidence type="ECO:0000256" key="11">
    <source>
        <dbReference type="ARBA" id="ARBA00023180"/>
    </source>
</evidence>
<feature type="chain" id="PRO_5047197423" evidence="18">
    <location>
        <begin position="19"/>
        <end position="2051"/>
    </location>
</feature>
<keyword evidence="9 17" id="KW-0472">Membrane</keyword>
<dbReference type="SMART" id="SM00918">
    <property type="entry name" value="Lig_chan-Glu_bd"/>
    <property type="match status" value="2"/>
</dbReference>
<dbReference type="PANTHER" id="PTHR18966">
    <property type="entry name" value="IONOTROPIC GLUTAMATE RECEPTOR"/>
    <property type="match status" value="1"/>
</dbReference>
<evidence type="ECO:0000256" key="7">
    <source>
        <dbReference type="ARBA" id="ARBA00023018"/>
    </source>
</evidence>
<sequence>MIRFRLVLIGLLICLADGKREIPVGAIFHEDNYEAEIAFKYAIERVNMHEKHFELLPMIRYVSPEDSYKTEKKVCELAAEGVTAVFGPSSMLTSGIVSSICKTIEIPHIITHWDPEPIGGWDPEMQAMTINLYPEADVMSRALRDLIVDYSWKSFTIIYDSDDGLMRLKDILQIHGPADNPITVRQIDDDPDYRPLLKDIQASGESHIILEVHPNKILEMLRQAKEVKMLEEYQSYIITSLDAHTLDFEELKYSRSNITTLRLMDTKSFEIKNAVHDWEQGEARMKKVFRVSPEHVRTESALYHDAVKLYATAIRELDATEEITPSRLSCGSKNLRQWPFGLRIVNYMKVKTEHGITGPIIFDDNGRRTHFQLDIIELSQQDGFKKIAVWDPTNGKINYTRSQEDVHLQIVESLQNKTFVVASRLGAPFLMLKEKKEGEFLEGNNRFEGYSLELIDGISKILGFQYRMELVPDGKYGSYNKQTKKWDGLVKYLLDRKADLAICDLTITYERRTAVDFTMPFMTLGISILYAKPVPQPKDLFSFLSPLSLDVWIYMATAYLGVSVLLFVLSRMAPADWENPHPCKQEEVEEVENIWNMLNALWLTMGSIMGQGCDILPKAVSTRVVAGMWWFFALIMLSSYTANLAAFLTMERMDASIESAEDLAKQSKIKYGAVLGGSTLSFFRSSNFSTYQRMWAAMESTRPSVFTKSNDEGRDRVMKGRGLYAFLMESTSLEYITERYCELTQIGGLLDSKGYGIAMPVNSPYRTAISGAVLKMQEEGKLHQLKTRWWKEMYGGGRCDEQATTAAGDSAAELGIDNVGGVFVVLAFGCFCAFVIGILEFLWNVRKVAVEEKVTPWEALKAELKFALNLSITTKPVHNMLSESSSAKSSMRSKSESRRESESVGRMHNIKTGNSMMNVDKIGFVFNNKFRGHTDNRQSAIEYPLVEHIVPTGITNITEEAIFCGGQVARLSPISQTTNRRSHFLRRPSSPLEAHQFPRYNQPVRRPSSPLEASDIPPRLRPSGGQKARLSITTSANHRKPPPSTSHHQDHPGSGSRCETSATLNTVEHFLCTFPVYEYLRQTHQIIDISNTFTNDMVNERQVINKNKSRCAQVGGRHIGKFFEMGSLLVLLVGLVVCFAAQGKREIPIGAIFHGDNYESEIAFKYAIERVNMHEKHFELVPLIKYVSPEDSYKTERKVCELVSEGVTAIFGPSSMLTSGIVSSICKTIEIPHIITHWDPEPFGGWDPELQAMTINLYPEADILSRALQDLIVDYTWKSFTIIYDSDEGLMRLKDVLQIHGPGDNPITVRQIDDNPDYRPLLKDIQSSGESHIILEVHPEKILEILRQAKEVKMLEEYQSYIITSLDAHTLDFEELKYSRSNITTLRLMDTKSFDIKNAVHDWEQGEARMKKVFRVSPEHVRTESALYHDAVKLYATAIRELDATEEITPSRLSCGSKNLRQWPFGLRIVNYMKVKTDHGISGPIIFDDYGRRTHFQLDIVELNHQDGFMKIAVWDPTNGIIYTRSQEDVHLQIVESLHNKTFIVASRLGAPFLMMKEKKEGEFLEGNNRFEGYSIELIDGISKILGFKYTMELVPDGKYGSYNKETKRWDGLVKHLLDRKADLAICDLTITYERRTAVDFTMPFMTLGISILYAKPVPQPKDLFSFLSPLSLDVWIYMATAYLGVSVLLFVLSRMAPADWESAHPCKQDDIDEVENIWDMLNALWLTMGSIMGQGCDILPKAVSTRVVSGMWWFFALIMLSSYTANLAAFLTMERMDASIESAEDLAQQSKIKYGAVLGGSTLSFFRNSNFSTYQRMWAAMESTRPSVFTKSNDEGRDRVLKGRGLYAFLMESTSLEYITERYCELTQIGGLLDSKGYGIAMPVNSPYRTAISGAVLKMQEEGKLHQLKTRWWKEMYGGGRCDEHATKSAADSAAELGIDNVGGVFLVLACGCCFAFILGILEFLWNVRKVAVDEKVTPWEALKAELKFAMNISITTKPVHSMLSESSSAKSSMRSASRRESESVGRVHNIKSGTSLMNMDKIGFVFSNK</sequence>
<feature type="transmembrane region" description="Helical" evidence="17">
    <location>
        <begin position="1752"/>
        <end position="1774"/>
    </location>
</feature>
<dbReference type="CDD" id="cd13714">
    <property type="entry name" value="PBP2_iGluR_Kainate"/>
    <property type="match status" value="2"/>
</dbReference>
<evidence type="ECO:0000256" key="13">
    <source>
        <dbReference type="ARBA" id="ARBA00023286"/>
    </source>
</evidence>
<feature type="domain" description="Ionotropic glutamate receptor L-glutamate and glycine-binding" evidence="20">
    <location>
        <begin position="428"/>
        <end position="495"/>
    </location>
</feature>
<keyword evidence="10" id="KW-0675">Receptor</keyword>
<keyword evidence="7" id="KW-0770">Synapse</keyword>
<keyword evidence="3" id="KW-0813">Transport</keyword>
<feature type="transmembrane region" description="Helical" evidence="17">
    <location>
        <begin position="822"/>
        <end position="843"/>
    </location>
</feature>
<dbReference type="RefSeq" id="XP_062710714.1">
    <property type="nucleotide sequence ID" value="XM_062854730.1"/>
</dbReference>
<evidence type="ECO:0000256" key="14">
    <source>
        <dbReference type="ARBA" id="ARBA00023303"/>
    </source>
</evidence>
<dbReference type="Gene3D" id="3.40.50.2300">
    <property type="match status" value="4"/>
</dbReference>
<evidence type="ECO:0000256" key="12">
    <source>
        <dbReference type="ARBA" id="ARBA00023257"/>
    </source>
</evidence>
<evidence type="ECO:0000256" key="17">
    <source>
        <dbReference type="SAM" id="Phobius"/>
    </source>
</evidence>
<reference evidence="22" key="1">
    <citation type="journal article" date="2015" name="Proc. Natl. Acad. Sci. U.S.A.">
        <title>Genome sequence of the Asian Tiger mosquito, Aedes albopictus, reveals insights into its biology, genetics, and evolution.</title>
        <authorList>
            <person name="Chen X.G."/>
            <person name="Jiang X."/>
            <person name="Gu J."/>
            <person name="Xu M."/>
            <person name="Wu Y."/>
            <person name="Deng Y."/>
            <person name="Zhang C."/>
            <person name="Bonizzoni M."/>
            <person name="Dermauw W."/>
            <person name="Vontas J."/>
            <person name="Armbruster P."/>
            <person name="Huang X."/>
            <person name="Yang Y."/>
            <person name="Zhang H."/>
            <person name="He W."/>
            <person name="Peng H."/>
            <person name="Liu Y."/>
            <person name="Wu K."/>
            <person name="Chen J."/>
            <person name="Lirakis M."/>
            <person name="Topalis P."/>
            <person name="Van Leeuwen T."/>
            <person name="Hall A.B."/>
            <person name="Jiang X."/>
            <person name="Thorpe C."/>
            <person name="Mueller R.L."/>
            <person name="Sun C."/>
            <person name="Waterhouse R.M."/>
            <person name="Yan G."/>
            <person name="Tu Z.J."/>
            <person name="Fang X."/>
            <person name="James A.A."/>
        </authorList>
    </citation>
    <scope>NUCLEOTIDE SEQUENCE [LARGE SCALE GENOMIC DNA]</scope>
    <source>
        <strain evidence="22">Foshan</strain>
    </source>
</reference>
<evidence type="ECO:0000313" key="22">
    <source>
        <dbReference type="Proteomes" id="UP000069940"/>
    </source>
</evidence>
<evidence type="ECO:0000259" key="20">
    <source>
        <dbReference type="SMART" id="SM00918"/>
    </source>
</evidence>
<dbReference type="InterPro" id="IPR019594">
    <property type="entry name" value="Glu/Gly-bd"/>
</dbReference>
<keyword evidence="6 17" id="KW-1133">Transmembrane helix</keyword>
<feature type="transmembrane region" description="Helical" evidence="17">
    <location>
        <begin position="1675"/>
        <end position="1693"/>
    </location>
</feature>
<feature type="domain" description="Ionotropic glutamate receptor C-terminal" evidence="19">
    <location>
        <begin position="418"/>
        <end position="792"/>
    </location>
</feature>
<keyword evidence="22" id="KW-1185">Reference proteome</keyword>
<keyword evidence="14" id="KW-0407">Ion channel</keyword>
<proteinExistence type="inferred from homology"/>
<dbReference type="GeneID" id="109398368"/>
<keyword evidence="12" id="KW-0628">Postsynaptic cell membrane</keyword>
<keyword evidence="4" id="KW-1003">Cell membrane</keyword>
<dbReference type="InterPro" id="IPR001320">
    <property type="entry name" value="Iontro_rcpt_C"/>
</dbReference>
<evidence type="ECO:0000259" key="19">
    <source>
        <dbReference type="SMART" id="SM00079"/>
    </source>
</evidence>
<dbReference type="InterPro" id="IPR001508">
    <property type="entry name" value="Iono_Glu_rcpt_met"/>
</dbReference>
<evidence type="ECO:0000256" key="3">
    <source>
        <dbReference type="ARBA" id="ARBA00022448"/>
    </source>
</evidence>
<feature type="compositionally biased region" description="Low complexity" evidence="16">
    <location>
        <begin position="2005"/>
        <end position="2017"/>
    </location>
</feature>
<feature type="region of interest" description="Disordered" evidence="16">
    <location>
        <begin position="2005"/>
        <end position="2027"/>
    </location>
</feature>
<comment type="similarity">
    <text evidence="2">Belongs to the glutamate-gated ion channel (TC 1.A.10.1) family.</text>
</comment>
<dbReference type="Proteomes" id="UP000069940">
    <property type="component" value="Unassembled WGS sequence"/>
</dbReference>
<evidence type="ECO:0000256" key="2">
    <source>
        <dbReference type="ARBA" id="ARBA00008685"/>
    </source>
</evidence>
<feature type="compositionally biased region" description="Low complexity" evidence="16">
    <location>
        <begin position="882"/>
        <end position="892"/>
    </location>
</feature>
<feature type="domain" description="Ionotropic glutamate receptor L-glutamate and glycine-binding" evidence="20">
    <location>
        <begin position="1552"/>
        <end position="1619"/>
    </location>
</feature>
<organism evidence="21 22">
    <name type="scientific">Aedes albopictus</name>
    <name type="common">Asian tiger mosquito</name>
    <name type="synonym">Stegomyia albopicta</name>
    <dbReference type="NCBI Taxonomy" id="7160"/>
    <lineage>
        <taxon>Eukaryota</taxon>
        <taxon>Metazoa</taxon>
        <taxon>Ecdysozoa</taxon>
        <taxon>Arthropoda</taxon>
        <taxon>Hexapoda</taxon>
        <taxon>Insecta</taxon>
        <taxon>Pterygota</taxon>
        <taxon>Neoptera</taxon>
        <taxon>Endopterygota</taxon>
        <taxon>Diptera</taxon>
        <taxon>Nematocera</taxon>
        <taxon>Culicoidea</taxon>
        <taxon>Culicidae</taxon>
        <taxon>Culicinae</taxon>
        <taxon>Aedini</taxon>
        <taxon>Aedes</taxon>
        <taxon>Stegomyia</taxon>
    </lineage>
</organism>
<dbReference type="InterPro" id="IPR001828">
    <property type="entry name" value="ANF_lig-bd_rcpt"/>
</dbReference>
<feature type="transmembrane region" description="Helical" evidence="17">
    <location>
        <begin position="628"/>
        <end position="648"/>
    </location>
</feature>
<dbReference type="InterPro" id="IPR028082">
    <property type="entry name" value="Peripla_BP_I"/>
</dbReference>
<keyword evidence="11" id="KW-0325">Glycoprotein</keyword>
<dbReference type="Pfam" id="PF10613">
    <property type="entry name" value="Lig_chan-Glu_bd"/>
    <property type="match status" value="2"/>
</dbReference>
<keyword evidence="8" id="KW-0406">Ion transport</keyword>
<dbReference type="CDD" id="cd06382">
    <property type="entry name" value="PBP1_iGluR_Kainate"/>
    <property type="match status" value="2"/>
</dbReference>
<comment type="subcellular location">
    <subcellularLocation>
        <location evidence="1">Cell membrane</location>
        <topology evidence="1">Multi-pass membrane protein</topology>
    </subcellularLocation>
    <subcellularLocation>
        <location evidence="15">Postsynaptic cell membrane</location>
    </subcellularLocation>
</comment>
<feature type="compositionally biased region" description="Basic and acidic residues" evidence="16">
    <location>
        <begin position="893"/>
        <end position="905"/>
    </location>
</feature>
<dbReference type="EnsemblMetazoa" id="AALFPA23_004679.R5747">
    <property type="protein sequence ID" value="AALFPA23_004679.P5747"/>
    <property type="gene ID" value="AALFPA23_004679"/>
</dbReference>
<evidence type="ECO:0000256" key="6">
    <source>
        <dbReference type="ARBA" id="ARBA00022989"/>
    </source>
</evidence>
<feature type="transmembrane region" description="Helical" evidence="17">
    <location>
        <begin position="1943"/>
        <end position="1967"/>
    </location>
</feature>
<accession>A0ABM1Y0W7</accession>
<dbReference type="SUPFAM" id="SSF53822">
    <property type="entry name" value="Periplasmic binding protein-like I"/>
    <property type="match status" value="2"/>
</dbReference>
<feature type="region of interest" description="Disordered" evidence="16">
    <location>
        <begin position="881"/>
        <end position="907"/>
    </location>
</feature>
<evidence type="ECO:0000256" key="16">
    <source>
        <dbReference type="SAM" id="MobiDB-lite"/>
    </source>
</evidence>
<dbReference type="Gene3D" id="1.10.287.70">
    <property type="match status" value="2"/>
</dbReference>
<evidence type="ECO:0000256" key="1">
    <source>
        <dbReference type="ARBA" id="ARBA00004651"/>
    </source>
</evidence>
<evidence type="ECO:0000256" key="15">
    <source>
        <dbReference type="ARBA" id="ARBA00034100"/>
    </source>
</evidence>
<dbReference type="InterPro" id="IPR015683">
    <property type="entry name" value="Ionotropic_Glu_rcpt"/>
</dbReference>
<evidence type="ECO:0000256" key="5">
    <source>
        <dbReference type="ARBA" id="ARBA00022692"/>
    </source>
</evidence>
<dbReference type="Pfam" id="PF01094">
    <property type="entry name" value="ANF_receptor"/>
    <property type="match status" value="2"/>
</dbReference>
<dbReference type="SUPFAM" id="SSF53850">
    <property type="entry name" value="Periplasmic binding protein-like II"/>
    <property type="match status" value="2"/>
</dbReference>
<dbReference type="Pfam" id="PF00060">
    <property type="entry name" value="Lig_chan"/>
    <property type="match status" value="2"/>
</dbReference>
<keyword evidence="18" id="KW-0732">Signal</keyword>
<keyword evidence="13" id="KW-1071">Ligand-gated ion channel</keyword>
<protein>
    <submittedName>
        <fullName evidence="21">Uncharacterized protein</fullName>
    </submittedName>
</protein>
<dbReference type="SMART" id="SM00079">
    <property type="entry name" value="PBPe"/>
    <property type="match status" value="2"/>
</dbReference>
<reference evidence="21" key="2">
    <citation type="submission" date="2025-05" db="UniProtKB">
        <authorList>
            <consortium name="EnsemblMetazoa"/>
        </authorList>
    </citation>
    <scope>IDENTIFICATION</scope>
    <source>
        <strain evidence="21">Foshan</strain>
    </source>
</reference>
<evidence type="ECO:0000256" key="9">
    <source>
        <dbReference type="ARBA" id="ARBA00023136"/>
    </source>
</evidence>
<evidence type="ECO:0000256" key="18">
    <source>
        <dbReference type="SAM" id="SignalP"/>
    </source>
</evidence>
<feature type="signal peptide" evidence="18">
    <location>
        <begin position="1"/>
        <end position="18"/>
    </location>
</feature>
<dbReference type="Gene3D" id="3.40.190.10">
    <property type="entry name" value="Periplasmic binding protein-like II"/>
    <property type="match status" value="4"/>
</dbReference>
<feature type="domain" description="Ionotropic glutamate receptor C-terminal" evidence="19">
    <location>
        <begin position="1542"/>
        <end position="1916"/>
    </location>
</feature>
<keyword evidence="5 17" id="KW-0812">Transmembrane</keyword>
<name>A0ABM1Y0W7_AEDAL</name>
<evidence type="ECO:0000313" key="21">
    <source>
        <dbReference type="EnsemblMetazoa" id="AALFPA23_004679.P5747"/>
    </source>
</evidence>
<evidence type="ECO:0000256" key="4">
    <source>
        <dbReference type="ARBA" id="ARBA00022475"/>
    </source>
</evidence>
<dbReference type="PRINTS" id="PR00177">
    <property type="entry name" value="NMDARECEPTOR"/>
</dbReference>
<feature type="transmembrane region" description="Helical" evidence="17">
    <location>
        <begin position="551"/>
        <end position="570"/>
    </location>
</feature>
<feature type="region of interest" description="Disordered" evidence="16">
    <location>
        <begin position="974"/>
        <end position="1059"/>
    </location>
</feature>
<evidence type="ECO:0000256" key="10">
    <source>
        <dbReference type="ARBA" id="ARBA00023170"/>
    </source>
</evidence>